<evidence type="ECO:0000313" key="4">
    <source>
        <dbReference type="Proteomes" id="UP000655287"/>
    </source>
</evidence>
<protein>
    <recommendedName>
        <fullName evidence="5">Lipoprotein</fullName>
    </recommendedName>
</protein>
<dbReference type="AlphaFoldDB" id="A0A919V4J3"/>
<reference evidence="3" key="1">
    <citation type="submission" date="2021-01" db="EMBL/GenBank/DDBJ databases">
        <title>Whole genome shotgun sequence of Sphaerisporangium rufum NBRC 109079.</title>
        <authorList>
            <person name="Komaki H."/>
            <person name="Tamura T."/>
        </authorList>
    </citation>
    <scope>NUCLEOTIDE SEQUENCE</scope>
    <source>
        <strain evidence="3">NBRC 109079</strain>
    </source>
</reference>
<dbReference type="EMBL" id="BOOU01000034">
    <property type="protein sequence ID" value="GII77325.1"/>
    <property type="molecule type" value="Genomic_DNA"/>
</dbReference>
<feature type="signal peptide" evidence="2">
    <location>
        <begin position="1"/>
        <end position="19"/>
    </location>
</feature>
<dbReference type="RefSeq" id="WP_203984155.1">
    <property type="nucleotide sequence ID" value="NZ_BOOU01000034.1"/>
</dbReference>
<dbReference type="PROSITE" id="PS51257">
    <property type="entry name" value="PROKAR_LIPOPROTEIN"/>
    <property type="match status" value="1"/>
</dbReference>
<sequence length="318" mass="33249">MIAPRWLPLALVATFAVSACSSGDEPADQSSRFSRSAPPAGGSTPARAAALSPERYSAELTAQAGPVAKALAGIGRSRSLKALGERLERARVAAAEAAAGLGVLVPPADAAAEHADYVAALRDLTDDLDDLRESVEGRRLCTSGAVLARLGRAEGFEAVRSAGGDLAAKGDYPAEVATVKVPAARDRRLANGAFVRSGARSGRGTLTVDNGTGKDAVLTLVRGGTKAVSFYVRKKRKAKIGGVPDGTYRIYFTGGADWDGKARAFTRDCGFQRFEEPVKFTTVRTGNLIRFSTWTLTLQPVAGGNARTAEVDPDGFPR</sequence>
<evidence type="ECO:0000313" key="3">
    <source>
        <dbReference type="EMBL" id="GII77325.1"/>
    </source>
</evidence>
<keyword evidence="2" id="KW-0732">Signal</keyword>
<proteinExistence type="predicted"/>
<evidence type="ECO:0000256" key="2">
    <source>
        <dbReference type="SAM" id="SignalP"/>
    </source>
</evidence>
<comment type="caution">
    <text evidence="3">The sequence shown here is derived from an EMBL/GenBank/DDBJ whole genome shotgun (WGS) entry which is preliminary data.</text>
</comment>
<keyword evidence="4" id="KW-1185">Reference proteome</keyword>
<evidence type="ECO:0008006" key="5">
    <source>
        <dbReference type="Google" id="ProtNLM"/>
    </source>
</evidence>
<feature type="chain" id="PRO_5038438245" description="Lipoprotein" evidence="2">
    <location>
        <begin position="20"/>
        <end position="318"/>
    </location>
</feature>
<dbReference type="Proteomes" id="UP000655287">
    <property type="component" value="Unassembled WGS sequence"/>
</dbReference>
<gene>
    <name evidence="3" type="ORF">Sru01_23070</name>
</gene>
<feature type="region of interest" description="Disordered" evidence="1">
    <location>
        <begin position="23"/>
        <end position="49"/>
    </location>
</feature>
<organism evidence="3 4">
    <name type="scientific">Sphaerisporangium rufum</name>
    <dbReference type="NCBI Taxonomy" id="1381558"/>
    <lineage>
        <taxon>Bacteria</taxon>
        <taxon>Bacillati</taxon>
        <taxon>Actinomycetota</taxon>
        <taxon>Actinomycetes</taxon>
        <taxon>Streptosporangiales</taxon>
        <taxon>Streptosporangiaceae</taxon>
        <taxon>Sphaerisporangium</taxon>
    </lineage>
</organism>
<name>A0A919V4J3_9ACTN</name>
<evidence type="ECO:0000256" key="1">
    <source>
        <dbReference type="SAM" id="MobiDB-lite"/>
    </source>
</evidence>
<accession>A0A919V4J3</accession>